<dbReference type="STRING" id="329884.A0A4U0XV44"/>
<dbReference type="GO" id="GO:0000214">
    <property type="term" value="C:tRNA-intron endonuclease complex"/>
    <property type="evidence" value="ECO:0007669"/>
    <property type="project" value="InterPro"/>
</dbReference>
<dbReference type="GO" id="GO:0000213">
    <property type="term" value="F:tRNA-intron lyase activity"/>
    <property type="evidence" value="ECO:0007669"/>
    <property type="project" value="UniProtKB-EC"/>
</dbReference>
<evidence type="ECO:0000313" key="10">
    <source>
        <dbReference type="EMBL" id="TKA80587.1"/>
    </source>
</evidence>
<dbReference type="OrthoDB" id="10249562at2759"/>
<feature type="region of interest" description="Disordered" evidence="8">
    <location>
        <begin position="286"/>
        <end position="325"/>
    </location>
</feature>
<evidence type="ECO:0000256" key="1">
    <source>
        <dbReference type="ARBA" id="ARBA00008078"/>
    </source>
</evidence>
<proteinExistence type="inferred from homology"/>
<keyword evidence="4" id="KW-0456">Lyase</keyword>
<feature type="active site" evidence="7">
    <location>
        <position position="490"/>
    </location>
</feature>
<dbReference type="SUPFAM" id="SSF53032">
    <property type="entry name" value="tRNA-intron endonuclease catalytic domain-like"/>
    <property type="match status" value="1"/>
</dbReference>
<dbReference type="Pfam" id="PF01974">
    <property type="entry name" value="tRNA_int_endo"/>
    <property type="match status" value="1"/>
</dbReference>
<accession>A0A4U0XV44</accession>
<keyword evidence="11" id="KW-1185">Reference proteome</keyword>
<keyword evidence="3" id="KW-0819">tRNA processing</keyword>
<feature type="domain" description="tRNA intron endonuclease catalytic" evidence="9">
    <location>
        <begin position="452"/>
        <end position="546"/>
    </location>
</feature>
<organism evidence="10 11">
    <name type="scientific">Friedmanniomyces simplex</name>
    <dbReference type="NCBI Taxonomy" id="329884"/>
    <lineage>
        <taxon>Eukaryota</taxon>
        <taxon>Fungi</taxon>
        <taxon>Dikarya</taxon>
        <taxon>Ascomycota</taxon>
        <taxon>Pezizomycotina</taxon>
        <taxon>Dothideomycetes</taxon>
        <taxon>Dothideomycetidae</taxon>
        <taxon>Mycosphaerellales</taxon>
        <taxon>Teratosphaeriaceae</taxon>
        <taxon>Friedmanniomyces</taxon>
    </lineage>
</organism>
<sequence length="583" mass="65147">MKLNLYRLGVVVEMENGRATGDVQVANGHPRDEATAPKAAEAEPNGTPAQGQQTPRPRPPRRKKGPNYAQIHSKPLPLEVHPLPAFHPSNPISLLRLCYVYLSHILAPPTSHPSRSYKGHFSPDTRSIHVTDPAHIRALWEMGFFGKASLSRSEPTWLDRERARLKAEADGSRGVRAAEVVTNARREERRLFKLERARAEREKIERQRAVEQGLVSVVDASEPGPDATQELKADSDLAQTSPGVGELDNEAEGLIKKGVPMDVQLTEEVVVEPSVQVPSLRPDELVASLPNEPLPPSGRAANVPNSGQVNRDDENADEKERPDPNIQNQEHLQLTLEEAFFLSYALGVLQIKFPNNQQSPPSPLDLLTLFAKHASFPPYQLKKPRPLIPVPTLAVNSQPLHARAVSHAIATAPLVKDPTESSLRIPITAAPLTPQPSRLSTSQQLPAPDNQFLLNYVVYHHFRSLGWVIRPGLKFGADYMLYNRGPVFSHAEFAVIIMPSYTDPYWETRIGKAQRRVKGEKDWWWLHCVNRVQSQVKKTLVLCYVDVPAPNNGDVDVDVAGLLRKYRVREIVIRRWAVNRSRD</sequence>
<feature type="active site" evidence="7">
    <location>
        <position position="538"/>
    </location>
</feature>
<evidence type="ECO:0000256" key="6">
    <source>
        <dbReference type="ARBA" id="ARBA00034031"/>
    </source>
</evidence>
<evidence type="ECO:0000256" key="3">
    <source>
        <dbReference type="ARBA" id="ARBA00022694"/>
    </source>
</evidence>
<gene>
    <name evidence="10" type="ORF">B0A55_02905</name>
</gene>
<dbReference type="FunFam" id="3.40.1350.10:FF:000007">
    <property type="entry name" value="tRNA-splicing endonuclease subunit Sen2"/>
    <property type="match status" value="1"/>
</dbReference>
<dbReference type="InterPro" id="IPR011856">
    <property type="entry name" value="tRNA_endonuc-like_dom_sf"/>
</dbReference>
<dbReference type="PIRSF" id="PIRSF011789">
    <property type="entry name" value="tRNA_splic_SEN2"/>
    <property type="match status" value="1"/>
</dbReference>
<comment type="caution">
    <text evidence="10">The sequence shown here is derived from an EMBL/GenBank/DDBJ whole genome shotgun (WGS) entry which is preliminary data.</text>
</comment>
<dbReference type="InterPro" id="IPR036167">
    <property type="entry name" value="tRNA_intron_Endo_cat-like_sf"/>
</dbReference>
<evidence type="ECO:0000313" key="11">
    <source>
        <dbReference type="Proteomes" id="UP000309340"/>
    </source>
</evidence>
<comment type="catalytic activity">
    <reaction evidence="6">
        <text>pretRNA = a 3'-half-tRNA molecule with a 5'-OH end + a 5'-half-tRNA molecule with a 2',3'-cyclic phosphate end + an intron with a 2',3'-cyclic phosphate and a 5'-hydroxyl terminus.</text>
        <dbReference type="EC" id="4.6.1.16"/>
    </reaction>
</comment>
<name>A0A4U0XV44_9PEZI</name>
<dbReference type="AlphaFoldDB" id="A0A4U0XV44"/>
<feature type="active site" evidence="7">
    <location>
        <position position="482"/>
    </location>
</feature>
<dbReference type="InterPro" id="IPR016589">
    <property type="entry name" value="tRNA_splic_SEN2"/>
</dbReference>
<evidence type="ECO:0000256" key="2">
    <source>
        <dbReference type="ARBA" id="ARBA00012573"/>
    </source>
</evidence>
<protein>
    <recommendedName>
        <fullName evidence="2">tRNA-intron lyase</fullName>
        <ecNumber evidence="2">4.6.1.16</ecNumber>
    </recommendedName>
    <alternativeName>
        <fullName evidence="5">tRNA-intron endonuclease Sen2</fullName>
    </alternativeName>
</protein>
<dbReference type="PANTHER" id="PTHR21227">
    <property type="entry name" value="TRNA-SPLICING ENDONUCLEASE SUBUNIT SEN2"/>
    <property type="match status" value="1"/>
</dbReference>
<dbReference type="Proteomes" id="UP000309340">
    <property type="component" value="Unassembled WGS sequence"/>
</dbReference>
<evidence type="ECO:0000259" key="9">
    <source>
        <dbReference type="Pfam" id="PF01974"/>
    </source>
</evidence>
<dbReference type="GO" id="GO:0005737">
    <property type="term" value="C:cytoplasm"/>
    <property type="evidence" value="ECO:0007669"/>
    <property type="project" value="TreeGrafter"/>
</dbReference>
<dbReference type="EMBL" id="NAJQ01000067">
    <property type="protein sequence ID" value="TKA80587.1"/>
    <property type="molecule type" value="Genomic_DNA"/>
</dbReference>
<dbReference type="NCBIfam" id="TIGR00324">
    <property type="entry name" value="endA"/>
    <property type="match status" value="1"/>
</dbReference>
<dbReference type="GO" id="GO:0000379">
    <property type="term" value="P:tRNA-type intron splice site recognition and cleavage"/>
    <property type="evidence" value="ECO:0007669"/>
    <property type="project" value="TreeGrafter"/>
</dbReference>
<evidence type="ECO:0000256" key="8">
    <source>
        <dbReference type="SAM" id="MobiDB-lite"/>
    </source>
</evidence>
<dbReference type="Gene3D" id="3.40.1350.10">
    <property type="match status" value="1"/>
</dbReference>
<feature type="region of interest" description="Disordered" evidence="8">
    <location>
        <begin position="21"/>
        <end position="69"/>
    </location>
</feature>
<dbReference type="GO" id="GO:0003676">
    <property type="term" value="F:nucleic acid binding"/>
    <property type="evidence" value="ECO:0007669"/>
    <property type="project" value="InterPro"/>
</dbReference>
<feature type="compositionally biased region" description="Basic and acidic residues" evidence="8">
    <location>
        <begin position="310"/>
        <end position="323"/>
    </location>
</feature>
<feature type="region of interest" description="Disordered" evidence="8">
    <location>
        <begin position="216"/>
        <end position="249"/>
    </location>
</feature>
<dbReference type="InterPro" id="IPR006677">
    <property type="entry name" value="tRNA_intron_Endonuc_cat-like"/>
</dbReference>
<dbReference type="InterPro" id="IPR006676">
    <property type="entry name" value="tRNA_splic"/>
</dbReference>
<reference evidence="10 11" key="1">
    <citation type="submission" date="2017-03" db="EMBL/GenBank/DDBJ databases">
        <title>Genomes of endolithic fungi from Antarctica.</title>
        <authorList>
            <person name="Coleine C."/>
            <person name="Masonjones S."/>
            <person name="Stajich J.E."/>
        </authorList>
    </citation>
    <scope>NUCLEOTIDE SEQUENCE [LARGE SCALE GENOMIC DNA]</scope>
    <source>
        <strain evidence="10 11">CCFEE 5184</strain>
    </source>
</reference>
<evidence type="ECO:0000256" key="4">
    <source>
        <dbReference type="ARBA" id="ARBA00023239"/>
    </source>
</evidence>
<evidence type="ECO:0000256" key="7">
    <source>
        <dbReference type="PIRSR" id="PIRSR011789-1"/>
    </source>
</evidence>
<dbReference type="CDD" id="cd22363">
    <property type="entry name" value="tRNA-intron_lyase_C"/>
    <property type="match status" value="1"/>
</dbReference>
<dbReference type="PANTHER" id="PTHR21227:SF0">
    <property type="entry name" value="TRNA-SPLICING ENDONUCLEASE SUBUNIT SEN2"/>
    <property type="match status" value="1"/>
</dbReference>
<dbReference type="EC" id="4.6.1.16" evidence="2"/>
<comment type="similarity">
    <text evidence="1">Belongs to the tRNA-intron endonuclease family.</text>
</comment>
<evidence type="ECO:0000256" key="5">
    <source>
        <dbReference type="ARBA" id="ARBA00032432"/>
    </source>
</evidence>